<feature type="region of interest" description="Disordered" evidence="1">
    <location>
        <begin position="13"/>
        <end position="37"/>
    </location>
</feature>
<gene>
    <name evidence="2" type="ORF">PXEA_LOCUS3272</name>
</gene>
<accession>A0A448WEH9</accession>
<evidence type="ECO:0000313" key="3">
    <source>
        <dbReference type="Proteomes" id="UP000784294"/>
    </source>
</evidence>
<dbReference type="EMBL" id="CAAALY010007358">
    <property type="protein sequence ID" value="VEL09832.1"/>
    <property type="molecule type" value="Genomic_DNA"/>
</dbReference>
<sequence>MLESQLFHQVGSSKSVCSAGPSGLAQPSHSGVEGKTATGGIATVSSVGSTVAGAIPCPADGKTLEAGQLYHQQEEQNSASATLAAGVSTISEIPADLLLAAFKRHLPVVLPSGPPETMPEAQ</sequence>
<evidence type="ECO:0000313" key="2">
    <source>
        <dbReference type="EMBL" id="VEL09832.1"/>
    </source>
</evidence>
<name>A0A448WEH9_9PLAT</name>
<evidence type="ECO:0000256" key="1">
    <source>
        <dbReference type="SAM" id="MobiDB-lite"/>
    </source>
</evidence>
<reference evidence="2" key="1">
    <citation type="submission" date="2018-11" db="EMBL/GenBank/DDBJ databases">
        <authorList>
            <consortium name="Pathogen Informatics"/>
        </authorList>
    </citation>
    <scope>NUCLEOTIDE SEQUENCE</scope>
</reference>
<comment type="caution">
    <text evidence="2">The sequence shown here is derived from an EMBL/GenBank/DDBJ whole genome shotgun (WGS) entry which is preliminary data.</text>
</comment>
<dbReference type="Proteomes" id="UP000784294">
    <property type="component" value="Unassembled WGS sequence"/>
</dbReference>
<organism evidence="2 3">
    <name type="scientific">Protopolystoma xenopodis</name>
    <dbReference type="NCBI Taxonomy" id="117903"/>
    <lineage>
        <taxon>Eukaryota</taxon>
        <taxon>Metazoa</taxon>
        <taxon>Spiralia</taxon>
        <taxon>Lophotrochozoa</taxon>
        <taxon>Platyhelminthes</taxon>
        <taxon>Monogenea</taxon>
        <taxon>Polyopisthocotylea</taxon>
        <taxon>Polystomatidea</taxon>
        <taxon>Polystomatidae</taxon>
        <taxon>Protopolystoma</taxon>
    </lineage>
</organism>
<dbReference type="AlphaFoldDB" id="A0A448WEH9"/>
<protein>
    <submittedName>
        <fullName evidence="2">Uncharacterized protein</fullName>
    </submittedName>
</protein>
<proteinExistence type="predicted"/>
<keyword evidence="3" id="KW-1185">Reference proteome</keyword>